<dbReference type="RefSeq" id="WP_343839683.1">
    <property type="nucleotide sequence ID" value="NZ_BAAADO010000003.1"/>
</dbReference>
<evidence type="ECO:0000313" key="2">
    <source>
        <dbReference type="Proteomes" id="UP001500880"/>
    </source>
</evidence>
<protein>
    <submittedName>
        <fullName evidence="1">Uncharacterized protein</fullName>
    </submittedName>
</protein>
<dbReference type="EMBL" id="BAAADO010000003">
    <property type="protein sequence ID" value="GAA0491122.1"/>
    <property type="molecule type" value="Genomic_DNA"/>
</dbReference>
<proteinExistence type="predicted"/>
<keyword evidence="2" id="KW-1185">Reference proteome</keyword>
<comment type="caution">
    <text evidence="1">The sequence shown here is derived from an EMBL/GenBank/DDBJ whole genome shotgun (WGS) entry which is preliminary data.</text>
</comment>
<accession>A0ABN1B6Q8</accession>
<name>A0ABN1B6Q8_9BACI</name>
<sequence>MVDNLPNKVVEIDQVRINRGIEKICKCDNRKFMIDTQNRQVNCSSCGAVIDPYDAMYELATNGEKLRNQVEQLLEQRKQIANYKPWLVTIKRLEKQYRGKKMLPNCPRCAEPFYLEEIKRWTGRSFADARITKWKAEHGGDN</sequence>
<dbReference type="Proteomes" id="UP001500880">
    <property type="component" value="Unassembled WGS sequence"/>
</dbReference>
<evidence type="ECO:0000313" key="1">
    <source>
        <dbReference type="EMBL" id="GAA0491122.1"/>
    </source>
</evidence>
<gene>
    <name evidence="1" type="ORF">GCM10008986_16480</name>
</gene>
<reference evidence="1 2" key="1">
    <citation type="journal article" date="2019" name="Int. J. Syst. Evol. Microbiol.">
        <title>The Global Catalogue of Microorganisms (GCM) 10K type strain sequencing project: providing services to taxonomists for standard genome sequencing and annotation.</title>
        <authorList>
            <consortium name="The Broad Institute Genomics Platform"/>
            <consortium name="The Broad Institute Genome Sequencing Center for Infectious Disease"/>
            <person name="Wu L."/>
            <person name="Ma J."/>
        </authorList>
    </citation>
    <scope>NUCLEOTIDE SEQUENCE [LARGE SCALE GENOMIC DNA]</scope>
    <source>
        <strain evidence="1 2">JCM 12389</strain>
    </source>
</reference>
<organism evidence="1 2">
    <name type="scientific">Salinibacillus aidingensis</name>
    <dbReference type="NCBI Taxonomy" id="237684"/>
    <lineage>
        <taxon>Bacteria</taxon>
        <taxon>Bacillati</taxon>
        <taxon>Bacillota</taxon>
        <taxon>Bacilli</taxon>
        <taxon>Bacillales</taxon>
        <taxon>Bacillaceae</taxon>
        <taxon>Salinibacillus</taxon>
    </lineage>
</organism>